<dbReference type="Proteomes" id="UP001055811">
    <property type="component" value="Linkage Group LG08"/>
</dbReference>
<dbReference type="EMBL" id="CM042016">
    <property type="protein sequence ID" value="KAI3700128.1"/>
    <property type="molecule type" value="Genomic_DNA"/>
</dbReference>
<name>A0ACB8ZSD8_CICIN</name>
<comment type="caution">
    <text evidence="1">The sequence shown here is derived from an EMBL/GenBank/DDBJ whole genome shotgun (WGS) entry which is preliminary data.</text>
</comment>
<proteinExistence type="predicted"/>
<protein>
    <submittedName>
        <fullName evidence="1">Uncharacterized protein</fullName>
    </submittedName>
</protein>
<accession>A0ACB8ZSD8</accession>
<sequence>MEIKVGTNVFTVRVKEMEGKVFEQFLNSELNDKEKERKEEGEWEGDDWNWLSDDGESVRSDVEEEVEKTGAWKNSNSGGKFEESFIAESRELVQEGQINNDNKILKQDPLNDIQGGDSPSPKKVDKSGSKPKNLIGKGGEKDIDSDSSMSIGILQRLEEVGKLSGLRKGDEGGDITPR</sequence>
<organism evidence="1 2">
    <name type="scientific">Cichorium intybus</name>
    <name type="common">Chicory</name>
    <dbReference type="NCBI Taxonomy" id="13427"/>
    <lineage>
        <taxon>Eukaryota</taxon>
        <taxon>Viridiplantae</taxon>
        <taxon>Streptophyta</taxon>
        <taxon>Embryophyta</taxon>
        <taxon>Tracheophyta</taxon>
        <taxon>Spermatophyta</taxon>
        <taxon>Magnoliopsida</taxon>
        <taxon>eudicotyledons</taxon>
        <taxon>Gunneridae</taxon>
        <taxon>Pentapetalae</taxon>
        <taxon>asterids</taxon>
        <taxon>campanulids</taxon>
        <taxon>Asterales</taxon>
        <taxon>Asteraceae</taxon>
        <taxon>Cichorioideae</taxon>
        <taxon>Cichorieae</taxon>
        <taxon>Cichoriinae</taxon>
        <taxon>Cichorium</taxon>
    </lineage>
</organism>
<gene>
    <name evidence="1" type="ORF">L2E82_44745</name>
</gene>
<reference evidence="1 2" key="2">
    <citation type="journal article" date="2022" name="Mol. Ecol. Resour.">
        <title>The genomes of chicory, endive, great burdock and yacon provide insights into Asteraceae paleo-polyploidization history and plant inulin production.</title>
        <authorList>
            <person name="Fan W."/>
            <person name="Wang S."/>
            <person name="Wang H."/>
            <person name="Wang A."/>
            <person name="Jiang F."/>
            <person name="Liu H."/>
            <person name="Zhao H."/>
            <person name="Xu D."/>
            <person name="Zhang Y."/>
        </authorList>
    </citation>
    <scope>NUCLEOTIDE SEQUENCE [LARGE SCALE GENOMIC DNA]</scope>
    <source>
        <strain evidence="2">cv. Punajuju</strain>
        <tissue evidence="1">Leaves</tissue>
    </source>
</reference>
<evidence type="ECO:0000313" key="1">
    <source>
        <dbReference type="EMBL" id="KAI3700128.1"/>
    </source>
</evidence>
<reference evidence="2" key="1">
    <citation type="journal article" date="2022" name="Mol. Ecol. Resour.">
        <title>The genomes of chicory, endive, great burdock and yacon provide insights into Asteraceae palaeo-polyploidization history and plant inulin production.</title>
        <authorList>
            <person name="Fan W."/>
            <person name="Wang S."/>
            <person name="Wang H."/>
            <person name="Wang A."/>
            <person name="Jiang F."/>
            <person name="Liu H."/>
            <person name="Zhao H."/>
            <person name="Xu D."/>
            <person name="Zhang Y."/>
        </authorList>
    </citation>
    <scope>NUCLEOTIDE SEQUENCE [LARGE SCALE GENOMIC DNA]</scope>
    <source>
        <strain evidence="2">cv. Punajuju</strain>
    </source>
</reference>
<evidence type="ECO:0000313" key="2">
    <source>
        <dbReference type="Proteomes" id="UP001055811"/>
    </source>
</evidence>
<keyword evidence="2" id="KW-1185">Reference proteome</keyword>